<dbReference type="EMBL" id="CP078076">
    <property type="protein sequence ID" value="UPL10637.1"/>
    <property type="molecule type" value="Genomic_DNA"/>
</dbReference>
<reference evidence="1 2" key="1">
    <citation type="submission" date="2021-06" db="EMBL/GenBank/DDBJ databases">
        <title>Genome-based taxonomic framework of Microbacterium strains isolated from marine environment, the description of four new species and reclassification of four preexisting species.</title>
        <authorList>
            <person name="Lee S.D."/>
            <person name="Kim S.-M."/>
            <person name="Byeon Y.-S."/>
            <person name="Yang H.L."/>
            <person name="Kim I.S."/>
        </authorList>
    </citation>
    <scope>NUCLEOTIDE SEQUENCE [LARGE SCALE GENOMIC DNA]</scope>
    <source>
        <strain evidence="1 2">SSW1-51</strain>
    </source>
</reference>
<proteinExistence type="predicted"/>
<dbReference type="RefSeq" id="WP_136045860.1">
    <property type="nucleotide sequence ID" value="NZ_CP078076.1"/>
</dbReference>
<keyword evidence="2" id="KW-1185">Reference proteome</keyword>
<evidence type="ECO:0000313" key="1">
    <source>
        <dbReference type="EMBL" id="UPL10637.1"/>
    </source>
</evidence>
<protein>
    <submittedName>
        <fullName evidence="1">Uncharacterized protein</fullName>
    </submittedName>
</protein>
<name>A0ABY4ID14_9MICO</name>
<dbReference type="Proteomes" id="UP000831467">
    <property type="component" value="Chromosome"/>
</dbReference>
<gene>
    <name evidence="1" type="ORF">KV394_05765</name>
</gene>
<organism evidence="1 2">
    <name type="scientific">Microbacterium sufflavum</name>
    <dbReference type="NCBI Taxonomy" id="2851649"/>
    <lineage>
        <taxon>Bacteria</taxon>
        <taxon>Bacillati</taxon>
        <taxon>Actinomycetota</taxon>
        <taxon>Actinomycetes</taxon>
        <taxon>Micrococcales</taxon>
        <taxon>Microbacteriaceae</taxon>
        <taxon>Microbacterium</taxon>
    </lineage>
</organism>
<sequence>MPTKHPRTNITHTPQVARALDVARRRWPEEERDSALILLLLEEGARAVEEHADEGDARRAQRLRSLAGRYSGVYGDDYLERVREGWDE</sequence>
<evidence type="ECO:0000313" key="2">
    <source>
        <dbReference type="Proteomes" id="UP000831467"/>
    </source>
</evidence>
<accession>A0ABY4ID14</accession>